<evidence type="ECO:0000313" key="4">
    <source>
        <dbReference type="Proteomes" id="UP000054408"/>
    </source>
</evidence>
<feature type="transmembrane region" description="Helical" evidence="2">
    <location>
        <begin position="57"/>
        <end position="75"/>
    </location>
</feature>
<dbReference type="Proteomes" id="UP000054408">
    <property type="component" value="Unassembled WGS sequence"/>
</dbReference>
<name>A0A0L0D9C4_THETB</name>
<keyword evidence="4" id="KW-1185">Reference proteome</keyword>
<protein>
    <recommendedName>
        <fullName evidence="5">Transmembrane protein</fullName>
    </recommendedName>
</protein>
<feature type="region of interest" description="Disordered" evidence="1">
    <location>
        <begin position="209"/>
        <end position="265"/>
    </location>
</feature>
<evidence type="ECO:0000313" key="3">
    <source>
        <dbReference type="EMBL" id="KNC48944.1"/>
    </source>
</evidence>
<dbReference type="GeneID" id="25564223"/>
<proteinExistence type="predicted"/>
<feature type="transmembrane region" description="Helical" evidence="2">
    <location>
        <begin position="6"/>
        <end position="22"/>
    </location>
</feature>
<feature type="compositionally biased region" description="Pro residues" evidence="1">
    <location>
        <begin position="220"/>
        <end position="229"/>
    </location>
</feature>
<feature type="transmembrane region" description="Helical" evidence="2">
    <location>
        <begin position="563"/>
        <end position="585"/>
    </location>
</feature>
<feature type="transmembrane region" description="Helical" evidence="2">
    <location>
        <begin position="483"/>
        <end position="504"/>
    </location>
</feature>
<accession>A0A0L0D9C4</accession>
<dbReference type="EMBL" id="GL349452">
    <property type="protein sequence ID" value="KNC48944.1"/>
    <property type="molecule type" value="Genomic_DNA"/>
</dbReference>
<dbReference type="AlphaFoldDB" id="A0A0L0D9C4"/>
<feature type="compositionally biased region" description="Basic and acidic residues" evidence="1">
    <location>
        <begin position="167"/>
        <end position="176"/>
    </location>
</feature>
<feature type="compositionally biased region" description="Polar residues" evidence="1">
    <location>
        <begin position="231"/>
        <end position="246"/>
    </location>
</feature>
<feature type="transmembrane region" description="Helical" evidence="2">
    <location>
        <begin position="435"/>
        <end position="455"/>
    </location>
</feature>
<keyword evidence="2" id="KW-0472">Membrane</keyword>
<keyword evidence="2" id="KW-1133">Transmembrane helix</keyword>
<sequence length="598" mass="66733">MMPYNIIATGVGFAFYGLVLPLPSSRKLVLWTCITVVLDVIFRSIVLYFDWWSRRMVFPLVVLATFSPALGFLMYEAWKLTNEPDLVSFWRAEAFYFRKQLSPSFAHLEASNSVLPVFDGSASLDNLRSDSLSSSTSDNGDELVSAVSLLSMPFRAWTRRLSQQRSTELERPDAPRSNEPSSPHDSVMAMPDFDDDSFCSPIAPSPGIFNEPIFTSSRPARPPPSPPQPQLHTTGMTMTSLASRGSNPARGLEFNSSETSDVETRSCASMGFSTISSLDEEHKDVTQTHTSSDCEGSNGPHAHPASRQRLSRVRHSIFHTGMWLIAVLAVILVSFVFCQLYAAKFLQMSSLRKLGQVEQTLAVVVFTLPLLVLKIVMKRVTSQFDAYHEVDIRPLCLFTMDLFRLVFQRNLFLEIDSYTVIVVINIAAFGLDMLIYVFGTTAVFFVVYTRTCVALRRRLGMFATLVPEPVSYRVFVQQSAIDYFFEVIVDTMTIVGFCILAVVLHNSHNRGVFPYTEADGVSHTSSLPRFAAYVAITLACSRLSVYIVRAWHSAALRATSHKLGSMVLTSPEFLIAAITISTHILQDYVLAVLTVEFE</sequence>
<feature type="transmembrane region" description="Helical" evidence="2">
    <location>
        <begin position="530"/>
        <end position="551"/>
    </location>
</feature>
<evidence type="ECO:0000256" key="2">
    <source>
        <dbReference type="SAM" id="Phobius"/>
    </source>
</evidence>
<evidence type="ECO:0000256" key="1">
    <source>
        <dbReference type="SAM" id="MobiDB-lite"/>
    </source>
</evidence>
<feature type="region of interest" description="Disordered" evidence="1">
    <location>
        <begin position="161"/>
        <end position="192"/>
    </location>
</feature>
<feature type="region of interest" description="Disordered" evidence="1">
    <location>
        <begin position="281"/>
        <end position="306"/>
    </location>
</feature>
<feature type="transmembrane region" description="Helical" evidence="2">
    <location>
        <begin position="317"/>
        <end position="342"/>
    </location>
</feature>
<reference evidence="3 4" key="1">
    <citation type="submission" date="2010-05" db="EMBL/GenBank/DDBJ databases">
        <title>The Genome Sequence of Thecamonas trahens ATCC 50062.</title>
        <authorList>
            <consortium name="The Broad Institute Genome Sequencing Platform"/>
            <person name="Russ C."/>
            <person name="Cuomo C."/>
            <person name="Shea T."/>
            <person name="Young S.K."/>
            <person name="Zeng Q."/>
            <person name="Koehrsen M."/>
            <person name="Haas B."/>
            <person name="Borodovsky M."/>
            <person name="Guigo R."/>
            <person name="Alvarado L."/>
            <person name="Berlin A."/>
            <person name="Bochicchio J."/>
            <person name="Borenstein D."/>
            <person name="Chapman S."/>
            <person name="Chen Z."/>
            <person name="Freedman E."/>
            <person name="Gellesch M."/>
            <person name="Goldberg J."/>
            <person name="Griggs A."/>
            <person name="Gujja S."/>
            <person name="Heilman E."/>
            <person name="Heiman D."/>
            <person name="Hepburn T."/>
            <person name="Howarth C."/>
            <person name="Jen D."/>
            <person name="Larson L."/>
            <person name="Mehta T."/>
            <person name="Park D."/>
            <person name="Pearson M."/>
            <person name="Roberts A."/>
            <person name="Saif S."/>
            <person name="Shenoy N."/>
            <person name="Sisk P."/>
            <person name="Stolte C."/>
            <person name="Sykes S."/>
            <person name="Thomson T."/>
            <person name="Walk T."/>
            <person name="White J."/>
            <person name="Yandava C."/>
            <person name="Burger G."/>
            <person name="Gray M.W."/>
            <person name="Holland P.W.H."/>
            <person name="King N."/>
            <person name="Lang F.B.F."/>
            <person name="Roger A.J."/>
            <person name="Ruiz-Trillo I."/>
            <person name="Lander E."/>
            <person name="Nusbaum C."/>
        </authorList>
    </citation>
    <scope>NUCLEOTIDE SEQUENCE [LARGE SCALE GENOMIC DNA]</scope>
    <source>
        <strain evidence="3 4">ATCC 50062</strain>
    </source>
</reference>
<dbReference type="RefSeq" id="XP_013758361.1">
    <property type="nucleotide sequence ID" value="XM_013902907.1"/>
</dbReference>
<evidence type="ECO:0008006" key="5">
    <source>
        <dbReference type="Google" id="ProtNLM"/>
    </source>
</evidence>
<feature type="transmembrane region" description="Helical" evidence="2">
    <location>
        <begin position="29"/>
        <end position="51"/>
    </location>
</feature>
<organism evidence="3 4">
    <name type="scientific">Thecamonas trahens ATCC 50062</name>
    <dbReference type="NCBI Taxonomy" id="461836"/>
    <lineage>
        <taxon>Eukaryota</taxon>
        <taxon>Apusozoa</taxon>
        <taxon>Apusomonadida</taxon>
        <taxon>Apusomonadidae</taxon>
        <taxon>Thecamonas</taxon>
    </lineage>
</organism>
<keyword evidence="2" id="KW-0812">Transmembrane</keyword>
<gene>
    <name evidence="3" type="ORF">AMSG_04689</name>
</gene>